<dbReference type="SUPFAM" id="SSF55811">
    <property type="entry name" value="Nudix"/>
    <property type="match status" value="1"/>
</dbReference>
<dbReference type="Proteomes" id="UP001216638">
    <property type="component" value="Chromosome 2"/>
</dbReference>
<dbReference type="CDD" id="cd03676">
    <property type="entry name" value="NUDIX_Tnr3_like"/>
    <property type="match status" value="1"/>
</dbReference>
<dbReference type="AlphaFoldDB" id="A0AAF0IQ16"/>
<proteinExistence type="predicted"/>
<accession>A0AAF0IQ16</accession>
<dbReference type="Gene3D" id="3.90.79.10">
    <property type="entry name" value="Nucleoside Triphosphate Pyrophosphohydrolase"/>
    <property type="match status" value="1"/>
</dbReference>
<dbReference type="PANTHER" id="PTHR13622:SF8">
    <property type="entry name" value="THIAMIN PYROPHOSPHOKINASE 1"/>
    <property type="match status" value="1"/>
</dbReference>
<dbReference type="GO" id="GO:0044715">
    <property type="term" value="F:8-oxo-dGDP phosphatase activity"/>
    <property type="evidence" value="ECO:0007669"/>
    <property type="project" value="TreeGrafter"/>
</dbReference>
<sequence>MTSLLPVLRQAHNDNPWDDATLHALRVDNTQIGFIPPSVMEVVQAYLADHPNTHLRIEDGALTFAPETTVAQRTDEMNQMAVWMRDTKKFPDPLDGYLDNSVAGGITAGDSPRASVVRECFEEAGLARDQVEPYLKQTGHITYFYKTSLGWRQPEMQYTYDLALPSDAIQLRPEDGEAESFELLDIPTVLQLMHKGEFKANCCLVLADFFIRHGYLTAESDTHYAEIVTMLHTDLRLPTP</sequence>
<organism evidence="2 3">
    <name type="scientific">Malassezia brasiliensis</name>
    <dbReference type="NCBI Taxonomy" id="1821822"/>
    <lineage>
        <taxon>Eukaryota</taxon>
        <taxon>Fungi</taxon>
        <taxon>Dikarya</taxon>
        <taxon>Basidiomycota</taxon>
        <taxon>Ustilaginomycotina</taxon>
        <taxon>Malasseziomycetes</taxon>
        <taxon>Malasseziales</taxon>
        <taxon>Malasseziaceae</taxon>
        <taxon>Malassezia</taxon>
    </lineage>
</organism>
<name>A0AAF0IQ16_9BASI</name>
<dbReference type="Pfam" id="PF00293">
    <property type="entry name" value="NUDIX"/>
    <property type="match status" value="1"/>
</dbReference>
<evidence type="ECO:0000259" key="1">
    <source>
        <dbReference type="PROSITE" id="PS51462"/>
    </source>
</evidence>
<gene>
    <name evidence="2" type="ORF">MBRA1_002214</name>
</gene>
<protein>
    <submittedName>
        <fullName evidence="2">Thiamine diphosphokinase</fullName>
        <ecNumber evidence="2">2.7.6.2</ecNumber>
    </submittedName>
</protein>
<keyword evidence="2" id="KW-0808">Transferase</keyword>
<evidence type="ECO:0000313" key="3">
    <source>
        <dbReference type="Proteomes" id="UP001216638"/>
    </source>
</evidence>
<dbReference type="GO" id="GO:0004788">
    <property type="term" value="F:thiamine diphosphokinase activity"/>
    <property type="evidence" value="ECO:0007669"/>
    <property type="project" value="UniProtKB-EC"/>
</dbReference>
<dbReference type="PANTHER" id="PTHR13622">
    <property type="entry name" value="THIAMIN PYROPHOSPHOKINASE"/>
    <property type="match status" value="1"/>
</dbReference>
<keyword evidence="3" id="KW-1185">Reference proteome</keyword>
<reference evidence="2" key="1">
    <citation type="submission" date="2023-03" db="EMBL/GenBank/DDBJ databases">
        <title>Mating type loci evolution in Malassezia.</title>
        <authorList>
            <person name="Coelho M.A."/>
        </authorList>
    </citation>
    <scope>NUCLEOTIDE SEQUENCE</scope>
    <source>
        <strain evidence="2">CBS 14135</strain>
    </source>
</reference>
<evidence type="ECO:0000313" key="2">
    <source>
        <dbReference type="EMBL" id="WFC95565.1"/>
    </source>
</evidence>
<dbReference type="EC" id="2.7.6.2" evidence="2"/>
<dbReference type="InterPro" id="IPR000086">
    <property type="entry name" value="NUDIX_hydrolase_dom"/>
</dbReference>
<feature type="domain" description="Nudix hydrolase" evidence="1">
    <location>
        <begin position="48"/>
        <end position="206"/>
    </location>
</feature>
<dbReference type="PROSITE" id="PS51462">
    <property type="entry name" value="NUDIX"/>
    <property type="match status" value="1"/>
</dbReference>
<dbReference type="InterPro" id="IPR015797">
    <property type="entry name" value="NUDIX_hydrolase-like_dom_sf"/>
</dbReference>
<dbReference type="EMBL" id="CP119952">
    <property type="protein sequence ID" value="WFC95565.1"/>
    <property type="molecule type" value="Genomic_DNA"/>
</dbReference>